<feature type="signal peptide" evidence="1">
    <location>
        <begin position="1"/>
        <end position="19"/>
    </location>
</feature>
<keyword evidence="3" id="KW-1185">Reference proteome</keyword>
<organism evidence="2 3">
    <name type="scientific">Acer negundo</name>
    <name type="common">Box elder</name>
    <dbReference type="NCBI Taxonomy" id="4023"/>
    <lineage>
        <taxon>Eukaryota</taxon>
        <taxon>Viridiplantae</taxon>
        <taxon>Streptophyta</taxon>
        <taxon>Embryophyta</taxon>
        <taxon>Tracheophyta</taxon>
        <taxon>Spermatophyta</taxon>
        <taxon>Magnoliopsida</taxon>
        <taxon>eudicotyledons</taxon>
        <taxon>Gunneridae</taxon>
        <taxon>Pentapetalae</taxon>
        <taxon>rosids</taxon>
        <taxon>malvids</taxon>
        <taxon>Sapindales</taxon>
        <taxon>Sapindaceae</taxon>
        <taxon>Hippocastanoideae</taxon>
        <taxon>Acereae</taxon>
        <taxon>Acer</taxon>
    </lineage>
</organism>
<dbReference type="PANTHER" id="PTHR31694:SF12">
    <property type="entry name" value="DESICCATION-LIKE PROTEIN"/>
    <property type="match status" value="1"/>
</dbReference>
<reference evidence="2" key="1">
    <citation type="journal article" date="2022" name="Plant J.">
        <title>Strategies of tolerance reflected in two North American maple genomes.</title>
        <authorList>
            <person name="McEvoy S.L."/>
            <person name="Sezen U.U."/>
            <person name="Trouern-Trend A."/>
            <person name="McMahon S.M."/>
            <person name="Schaberg P.G."/>
            <person name="Yang J."/>
            <person name="Wegrzyn J.L."/>
            <person name="Swenson N.G."/>
        </authorList>
    </citation>
    <scope>NUCLEOTIDE SEQUENCE</scope>
    <source>
        <strain evidence="2">91603</strain>
    </source>
</reference>
<keyword evidence="1" id="KW-0732">Signal</keyword>
<evidence type="ECO:0008006" key="4">
    <source>
        <dbReference type="Google" id="ProtNLM"/>
    </source>
</evidence>
<dbReference type="Proteomes" id="UP001064489">
    <property type="component" value="Chromosome 1"/>
</dbReference>
<dbReference type="InterPro" id="IPR052965">
    <property type="entry name" value="Pigment-catalase-like"/>
</dbReference>
<dbReference type="EMBL" id="JAJSOW010000003">
    <property type="protein sequence ID" value="KAI9196475.1"/>
    <property type="molecule type" value="Genomic_DNA"/>
</dbReference>
<proteinExistence type="predicted"/>
<dbReference type="PANTHER" id="PTHR31694">
    <property type="entry name" value="DESICCATION-LIKE PROTEIN"/>
    <property type="match status" value="1"/>
</dbReference>
<dbReference type="AlphaFoldDB" id="A0AAD5JFD3"/>
<reference evidence="2" key="2">
    <citation type="submission" date="2023-02" db="EMBL/GenBank/DDBJ databases">
        <authorList>
            <person name="Swenson N.G."/>
            <person name="Wegrzyn J.L."/>
            <person name="Mcevoy S.L."/>
        </authorList>
    </citation>
    <scope>NUCLEOTIDE SEQUENCE</scope>
    <source>
        <strain evidence="2">91603</strain>
        <tissue evidence="2">Leaf</tissue>
    </source>
</reference>
<sequence>MAMCILVFLTLLILPTSHSSSDELYIDKSAKIPQSDLDLLEFPLNLEYFEAEFFLYGALGYGLDKAAPKLAGGGPTPLGAKKANLDPFTRDVVLAIKNTVKGFPRPLLNLSSESFAKTLDTAFGKPLNPPFDPYSSSLNYLIASYLIPYVGLTGYVGANEKLESPVSRRVFWVWNLGKM</sequence>
<feature type="chain" id="PRO_5041920545" description="Desiccation-related protein PCC13-62" evidence="1">
    <location>
        <begin position="20"/>
        <end position="179"/>
    </location>
</feature>
<name>A0AAD5JFD3_ACENE</name>
<evidence type="ECO:0000313" key="3">
    <source>
        <dbReference type="Proteomes" id="UP001064489"/>
    </source>
</evidence>
<evidence type="ECO:0000256" key="1">
    <source>
        <dbReference type="SAM" id="SignalP"/>
    </source>
</evidence>
<protein>
    <recommendedName>
        <fullName evidence="4">Desiccation-related protein PCC13-62</fullName>
    </recommendedName>
</protein>
<evidence type="ECO:0000313" key="2">
    <source>
        <dbReference type="EMBL" id="KAI9196475.1"/>
    </source>
</evidence>
<accession>A0AAD5JFD3</accession>
<comment type="caution">
    <text evidence="2">The sequence shown here is derived from an EMBL/GenBank/DDBJ whole genome shotgun (WGS) entry which is preliminary data.</text>
</comment>
<dbReference type="Pfam" id="PF13668">
    <property type="entry name" value="Ferritin_2"/>
    <property type="match status" value="1"/>
</dbReference>
<gene>
    <name evidence="2" type="ORF">LWI28_024281</name>
</gene>